<keyword evidence="8" id="KW-0289">Folate biosynthesis</keyword>
<dbReference type="Pfam" id="PF01288">
    <property type="entry name" value="HPPK"/>
    <property type="match status" value="1"/>
</dbReference>
<dbReference type="STRING" id="561176.SAMN04488561_5233"/>
<dbReference type="EC" id="2.7.6.3" evidence="3"/>
<evidence type="ECO:0000256" key="6">
    <source>
        <dbReference type="ARBA" id="ARBA00022777"/>
    </source>
</evidence>
<dbReference type="Proteomes" id="UP000181980">
    <property type="component" value="Unassembled WGS sequence"/>
</dbReference>
<accession>A0A1H5PQX5</accession>
<dbReference type="CDD" id="cd00483">
    <property type="entry name" value="HPPK"/>
    <property type="match status" value="1"/>
</dbReference>
<reference evidence="11" key="1">
    <citation type="submission" date="2016-10" db="EMBL/GenBank/DDBJ databases">
        <authorList>
            <person name="Varghese N."/>
            <person name="Submissions S."/>
        </authorList>
    </citation>
    <scope>NUCLEOTIDE SEQUENCE [LARGE SCALE GENOMIC DNA]</scope>
    <source>
        <strain evidence="11">DSM 45237</strain>
    </source>
</reference>
<dbReference type="GO" id="GO:0003848">
    <property type="term" value="F:2-amino-4-hydroxy-6-hydroxymethyldihydropteridine diphosphokinase activity"/>
    <property type="evidence" value="ECO:0007669"/>
    <property type="project" value="UniProtKB-EC"/>
</dbReference>
<dbReference type="InterPro" id="IPR000550">
    <property type="entry name" value="Hppk"/>
</dbReference>
<dbReference type="OrthoDB" id="9808041at2"/>
<dbReference type="SUPFAM" id="SSF55083">
    <property type="entry name" value="6-hydroxymethyl-7,8-dihydropterin pyrophosphokinase, HPPK"/>
    <property type="match status" value="1"/>
</dbReference>
<keyword evidence="11" id="KW-1185">Reference proteome</keyword>
<evidence type="ECO:0000313" key="11">
    <source>
        <dbReference type="Proteomes" id="UP000181980"/>
    </source>
</evidence>
<feature type="domain" description="7,8-dihydro-6-hydroxymethylpterin-pyrophosphokinase" evidence="9">
    <location>
        <begin position="27"/>
        <end position="155"/>
    </location>
</feature>
<evidence type="ECO:0000256" key="4">
    <source>
        <dbReference type="ARBA" id="ARBA00022679"/>
    </source>
</evidence>
<evidence type="ECO:0000256" key="1">
    <source>
        <dbReference type="ARBA" id="ARBA00000198"/>
    </source>
</evidence>
<dbReference type="EMBL" id="FNUC01000004">
    <property type="protein sequence ID" value="SEF16114.1"/>
    <property type="molecule type" value="Genomic_DNA"/>
</dbReference>
<evidence type="ECO:0000313" key="10">
    <source>
        <dbReference type="EMBL" id="SEF16114.1"/>
    </source>
</evidence>
<gene>
    <name evidence="10" type="ORF">SAMN04488561_5233</name>
</gene>
<evidence type="ECO:0000259" key="9">
    <source>
        <dbReference type="Pfam" id="PF01288"/>
    </source>
</evidence>
<evidence type="ECO:0000256" key="5">
    <source>
        <dbReference type="ARBA" id="ARBA00022741"/>
    </source>
</evidence>
<evidence type="ECO:0000256" key="7">
    <source>
        <dbReference type="ARBA" id="ARBA00022840"/>
    </source>
</evidence>
<comment type="catalytic activity">
    <reaction evidence="1">
        <text>6-hydroxymethyl-7,8-dihydropterin + ATP = (7,8-dihydropterin-6-yl)methyl diphosphate + AMP + H(+)</text>
        <dbReference type="Rhea" id="RHEA:11412"/>
        <dbReference type="ChEBI" id="CHEBI:15378"/>
        <dbReference type="ChEBI" id="CHEBI:30616"/>
        <dbReference type="ChEBI" id="CHEBI:44841"/>
        <dbReference type="ChEBI" id="CHEBI:72950"/>
        <dbReference type="ChEBI" id="CHEBI:456215"/>
        <dbReference type="EC" id="2.7.6.3"/>
    </reaction>
</comment>
<dbReference type="InterPro" id="IPR035907">
    <property type="entry name" value="Hppk_sf"/>
</dbReference>
<dbReference type="GO" id="GO:0046656">
    <property type="term" value="P:folic acid biosynthetic process"/>
    <property type="evidence" value="ECO:0007669"/>
    <property type="project" value="UniProtKB-KW"/>
</dbReference>
<evidence type="ECO:0000256" key="8">
    <source>
        <dbReference type="ARBA" id="ARBA00022909"/>
    </source>
</evidence>
<dbReference type="PANTHER" id="PTHR43071">
    <property type="entry name" value="2-AMINO-4-HYDROXY-6-HYDROXYMETHYLDIHYDROPTERIDINE PYROPHOSPHOKINASE"/>
    <property type="match status" value="1"/>
</dbReference>
<keyword evidence="6 10" id="KW-0418">Kinase</keyword>
<sequence length="188" mass="20202">MTNVPNPNVVDADTLTGDLRPLRRTAFALGSNLGDRLEFLQAAVDTLTDSSEIVPVAVSPVYESEPVDTPDGSPNFFNAVLVVDTTLSPRSLMERAQSTETAYGRTRDVPNGPRTLDIDVLAVGDVTSDDDDLHVPHPRLAERAFVLIPWADIDPDFSVPGLGRVVELSSAVDATGVRRLDEALEIPA</sequence>
<dbReference type="GO" id="GO:0046654">
    <property type="term" value="P:tetrahydrofolate biosynthetic process"/>
    <property type="evidence" value="ECO:0007669"/>
    <property type="project" value="UniProtKB-UniPathway"/>
</dbReference>
<comment type="pathway">
    <text evidence="2">Cofactor biosynthesis; tetrahydrofolate biosynthesis; 2-amino-4-hydroxy-6-hydroxymethyl-7,8-dihydropteridine diphosphate from 7,8-dihydroneopterin triphosphate: step 4/4.</text>
</comment>
<dbReference type="Gene3D" id="3.30.70.560">
    <property type="entry name" value="7,8-Dihydro-6-hydroxymethylpterin-pyrophosphokinase HPPK"/>
    <property type="match status" value="1"/>
</dbReference>
<name>A0A1H5PQX5_9ACTN</name>
<dbReference type="RefSeq" id="WP_069108978.1">
    <property type="nucleotide sequence ID" value="NZ_FNUC01000004.1"/>
</dbReference>
<proteinExistence type="predicted"/>
<dbReference type="UniPathway" id="UPA00077">
    <property type="reaction ID" value="UER00155"/>
</dbReference>
<dbReference type="GO" id="GO:0005524">
    <property type="term" value="F:ATP binding"/>
    <property type="evidence" value="ECO:0007669"/>
    <property type="project" value="UniProtKB-KW"/>
</dbReference>
<dbReference type="NCBIfam" id="TIGR01498">
    <property type="entry name" value="folK"/>
    <property type="match status" value="1"/>
</dbReference>
<keyword evidence="5" id="KW-0547">Nucleotide-binding</keyword>
<protein>
    <recommendedName>
        <fullName evidence="3">2-amino-4-hydroxy-6-hydroxymethyldihydropteridine diphosphokinase</fullName>
        <ecNumber evidence="3">2.7.6.3</ecNumber>
    </recommendedName>
</protein>
<keyword evidence="4" id="KW-0808">Transferase</keyword>
<evidence type="ECO:0000256" key="2">
    <source>
        <dbReference type="ARBA" id="ARBA00005051"/>
    </source>
</evidence>
<dbReference type="AlphaFoldDB" id="A0A1H5PQX5"/>
<evidence type="ECO:0000256" key="3">
    <source>
        <dbReference type="ARBA" id="ARBA00013253"/>
    </source>
</evidence>
<dbReference type="PANTHER" id="PTHR43071:SF1">
    <property type="entry name" value="2-AMINO-4-HYDROXY-6-HYDROXYMETHYLDIHYDROPTERIDINE PYROPHOSPHOKINASE"/>
    <property type="match status" value="1"/>
</dbReference>
<keyword evidence="7" id="KW-0067">ATP-binding</keyword>
<organism evidence="10 11">
    <name type="scientific">Jiangella alba</name>
    <dbReference type="NCBI Taxonomy" id="561176"/>
    <lineage>
        <taxon>Bacteria</taxon>
        <taxon>Bacillati</taxon>
        <taxon>Actinomycetota</taxon>
        <taxon>Actinomycetes</taxon>
        <taxon>Jiangellales</taxon>
        <taxon>Jiangellaceae</taxon>
        <taxon>Jiangella</taxon>
    </lineage>
</organism>
<dbReference type="GO" id="GO:0016301">
    <property type="term" value="F:kinase activity"/>
    <property type="evidence" value="ECO:0007669"/>
    <property type="project" value="UniProtKB-KW"/>
</dbReference>